<keyword evidence="6" id="KW-0472">Membrane</keyword>
<dbReference type="EMBL" id="SDMP01000020">
    <property type="protein sequence ID" value="RYQ82067.1"/>
    <property type="molecule type" value="Genomic_DNA"/>
</dbReference>
<keyword evidence="3" id="KW-0862">Zinc</keyword>
<evidence type="ECO:0000259" key="7">
    <source>
        <dbReference type="PROSITE" id="PS51999"/>
    </source>
</evidence>
<evidence type="ECO:0000256" key="5">
    <source>
        <dbReference type="SAM" id="MobiDB-lite"/>
    </source>
</evidence>
<feature type="transmembrane region" description="Helical" evidence="6">
    <location>
        <begin position="133"/>
        <end position="159"/>
    </location>
</feature>
<name>A0A444WX79_ARAHY</name>
<keyword evidence="6" id="KW-1133">Transmembrane helix</keyword>
<feature type="domain" description="GRF-type" evidence="7">
    <location>
        <begin position="38"/>
        <end position="81"/>
    </location>
</feature>
<organism evidence="8 9">
    <name type="scientific">Arachis hypogaea</name>
    <name type="common">Peanut</name>
    <dbReference type="NCBI Taxonomy" id="3818"/>
    <lineage>
        <taxon>Eukaryota</taxon>
        <taxon>Viridiplantae</taxon>
        <taxon>Streptophyta</taxon>
        <taxon>Embryophyta</taxon>
        <taxon>Tracheophyta</taxon>
        <taxon>Spermatophyta</taxon>
        <taxon>Magnoliopsida</taxon>
        <taxon>eudicotyledons</taxon>
        <taxon>Gunneridae</taxon>
        <taxon>Pentapetalae</taxon>
        <taxon>rosids</taxon>
        <taxon>fabids</taxon>
        <taxon>Fabales</taxon>
        <taxon>Fabaceae</taxon>
        <taxon>Papilionoideae</taxon>
        <taxon>50 kb inversion clade</taxon>
        <taxon>dalbergioids sensu lato</taxon>
        <taxon>Dalbergieae</taxon>
        <taxon>Pterocarpus clade</taxon>
        <taxon>Arachis</taxon>
    </lineage>
</organism>
<evidence type="ECO:0000256" key="3">
    <source>
        <dbReference type="ARBA" id="ARBA00022833"/>
    </source>
</evidence>
<dbReference type="PROSITE" id="PS51999">
    <property type="entry name" value="ZF_GRF"/>
    <property type="match status" value="1"/>
</dbReference>
<keyword evidence="2 4" id="KW-0863">Zinc-finger</keyword>
<accession>A0A444WX79</accession>
<comment type="caution">
    <text evidence="8">The sequence shown here is derived from an EMBL/GenBank/DDBJ whole genome shotgun (WGS) entry which is preliminary data.</text>
</comment>
<keyword evidence="6" id="KW-0812">Transmembrane</keyword>
<dbReference type="Proteomes" id="UP000289738">
    <property type="component" value="Chromosome B10"/>
</dbReference>
<keyword evidence="9" id="KW-1185">Reference proteome</keyword>
<reference evidence="8 9" key="1">
    <citation type="submission" date="2019-01" db="EMBL/GenBank/DDBJ databases">
        <title>Sequencing of cultivated peanut Arachis hypogaea provides insights into genome evolution and oil improvement.</title>
        <authorList>
            <person name="Chen X."/>
        </authorList>
    </citation>
    <scope>NUCLEOTIDE SEQUENCE [LARGE SCALE GENOMIC DNA]</scope>
    <source>
        <strain evidence="9">cv. Fuhuasheng</strain>
        <tissue evidence="8">Leaves</tissue>
    </source>
</reference>
<evidence type="ECO:0000256" key="6">
    <source>
        <dbReference type="SAM" id="Phobius"/>
    </source>
</evidence>
<feature type="region of interest" description="Disordered" evidence="5">
    <location>
        <begin position="1"/>
        <end position="32"/>
    </location>
</feature>
<gene>
    <name evidence="8" type="ORF">Ahy_B10g100646</name>
</gene>
<feature type="compositionally biased region" description="Polar residues" evidence="5">
    <location>
        <begin position="8"/>
        <end position="24"/>
    </location>
</feature>
<protein>
    <recommendedName>
        <fullName evidence="7">GRF-type domain-containing protein</fullName>
    </recommendedName>
</protein>
<evidence type="ECO:0000313" key="9">
    <source>
        <dbReference type="Proteomes" id="UP000289738"/>
    </source>
</evidence>
<dbReference type="AlphaFoldDB" id="A0A444WX79"/>
<evidence type="ECO:0000256" key="2">
    <source>
        <dbReference type="ARBA" id="ARBA00022771"/>
    </source>
</evidence>
<sequence length="169" mass="19234">MHGGSRGLSHNNRRTQSVKNSNSEGLDKQGSKSYDGTCFCRLQVVALKSKTRRNPGRWIFRCSLWKTKNTGCRYFQWMDETNEESVGLEEISKNGTQVCHECGALKGRFTSLETETIHRDGKMMREHMKRVELFLCIILCGVVLSLILSVICLLLLLFVNELELCVTLS</sequence>
<evidence type="ECO:0000256" key="1">
    <source>
        <dbReference type="ARBA" id="ARBA00022723"/>
    </source>
</evidence>
<evidence type="ECO:0000256" key="4">
    <source>
        <dbReference type="PROSITE-ProRule" id="PRU01343"/>
    </source>
</evidence>
<dbReference type="InterPro" id="IPR010666">
    <property type="entry name" value="Znf_GRF"/>
</dbReference>
<evidence type="ECO:0000313" key="8">
    <source>
        <dbReference type="EMBL" id="RYQ82067.1"/>
    </source>
</evidence>
<dbReference type="PANTHER" id="PTHR33248">
    <property type="entry name" value="ZINC ION-BINDING PROTEIN"/>
    <property type="match status" value="1"/>
</dbReference>
<keyword evidence="1" id="KW-0479">Metal-binding</keyword>
<dbReference type="Pfam" id="PF06839">
    <property type="entry name" value="Zn_ribbon_GRF"/>
    <property type="match status" value="1"/>
</dbReference>
<proteinExistence type="predicted"/>
<dbReference type="GO" id="GO:0008270">
    <property type="term" value="F:zinc ion binding"/>
    <property type="evidence" value="ECO:0007669"/>
    <property type="project" value="UniProtKB-KW"/>
</dbReference>